<evidence type="ECO:0000256" key="4">
    <source>
        <dbReference type="ARBA" id="ARBA00022801"/>
    </source>
</evidence>
<dbReference type="InterPro" id="IPR025724">
    <property type="entry name" value="GAG-pre-integrase_dom"/>
</dbReference>
<dbReference type="InterPro" id="IPR012337">
    <property type="entry name" value="RNaseH-like_sf"/>
</dbReference>
<organism evidence="7 8">
    <name type="scientific">Tanacetum coccineum</name>
    <dbReference type="NCBI Taxonomy" id="301880"/>
    <lineage>
        <taxon>Eukaryota</taxon>
        <taxon>Viridiplantae</taxon>
        <taxon>Streptophyta</taxon>
        <taxon>Embryophyta</taxon>
        <taxon>Tracheophyta</taxon>
        <taxon>Spermatophyta</taxon>
        <taxon>Magnoliopsida</taxon>
        <taxon>eudicotyledons</taxon>
        <taxon>Gunneridae</taxon>
        <taxon>Pentapetalae</taxon>
        <taxon>asterids</taxon>
        <taxon>campanulids</taxon>
        <taxon>Asterales</taxon>
        <taxon>Asteraceae</taxon>
        <taxon>Asteroideae</taxon>
        <taxon>Anthemideae</taxon>
        <taxon>Anthemidinae</taxon>
        <taxon>Tanacetum</taxon>
    </lineage>
</organism>
<dbReference type="Pfam" id="PF07727">
    <property type="entry name" value="RVT_2"/>
    <property type="match status" value="2"/>
</dbReference>
<reference evidence="7" key="2">
    <citation type="submission" date="2022-01" db="EMBL/GenBank/DDBJ databases">
        <authorList>
            <person name="Yamashiro T."/>
            <person name="Shiraishi A."/>
            <person name="Satake H."/>
            <person name="Nakayama K."/>
        </authorList>
    </citation>
    <scope>NUCLEOTIDE SEQUENCE</scope>
</reference>
<dbReference type="SUPFAM" id="SSF53098">
    <property type="entry name" value="Ribonuclease H-like"/>
    <property type="match status" value="2"/>
</dbReference>
<keyword evidence="2" id="KW-0479">Metal-binding</keyword>
<keyword evidence="8" id="KW-1185">Reference proteome</keyword>
<dbReference type="InterPro" id="IPR057670">
    <property type="entry name" value="SH3_retrovirus"/>
</dbReference>
<dbReference type="Pfam" id="PF13976">
    <property type="entry name" value="gag_pre-integrs"/>
    <property type="match status" value="2"/>
</dbReference>
<keyword evidence="1" id="KW-0645">Protease</keyword>
<dbReference type="PANTHER" id="PTHR42648:SF32">
    <property type="entry name" value="RIBONUCLEASE H-LIKE DOMAIN, GAG-PRE-INTEGRASE DOMAIN PROTEIN-RELATED"/>
    <property type="match status" value="1"/>
</dbReference>
<gene>
    <name evidence="7" type="ORF">Tco_0878674</name>
</gene>
<dbReference type="InterPro" id="IPR001584">
    <property type="entry name" value="Integrase_cat-core"/>
</dbReference>
<dbReference type="InterPro" id="IPR054722">
    <property type="entry name" value="PolX-like_BBD"/>
</dbReference>
<feature type="domain" description="Integrase catalytic" evidence="6">
    <location>
        <begin position="240"/>
        <end position="416"/>
    </location>
</feature>
<dbReference type="EMBL" id="BQNB010013762">
    <property type="protein sequence ID" value="GJT19968.1"/>
    <property type="molecule type" value="Genomic_DNA"/>
</dbReference>
<dbReference type="Pfam" id="PF25597">
    <property type="entry name" value="SH3_retrovirus"/>
    <property type="match status" value="2"/>
</dbReference>
<name>A0ABQ5C1Y9_9ASTR</name>
<evidence type="ECO:0000256" key="2">
    <source>
        <dbReference type="ARBA" id="ARBA00022723"/>
    </source>
</evidence>
<dbReference type="PANTHER" id="PTHR42648">
    <property type="entry name" value="TRANSPOSASE, PUTATIVE-RELATED"/>
    <property type="match status" value="1"/>
</dbReference>
<feature type="compositionally biased region" description="Polar residues" evidence="5">
    <location>
        <begin position="1993"/>
        <end position="2005"/>
    </location>
</feature>
<feature type="region of interest" description="Disordered" evidence="5">
    <location>
        <begin position="1993"/>
        <end position="2041"/>
    </location>
</feature>
<feature type="region of interest" description="Disordered" evidence="5">
    <location>
        <begin position="1341"/>
        <end position="1374"/>
    </location>
</feature>
<protein>
    <submittedName>
        <fullName evidence="7">Retrotransposon protein, putative, ty1-copia subclass</fullName>
    </submittedName>
</protein>
<dbReference type="Pfam" id="PF00665">
    <property type="entry name" value="rve"/>
    <property type="match status" value="2"/>
</dbReference>
<keyword evidence="4" id="KW-0378">Hydrolase</keyword>
<evidence type="ECO:0000256" key="3">
    <source>
        <dbReference type="ARBA" id="ARBA00022750"/>
    </source>
</evidence>
<evidence type="ECO:0000259" key="6">
    <source>
        <dbReference type="PROSITE" id="PS50994"/>
    </source>
</evidence>
<dbReference type="Pfam" id="PF22936">
    <property type="entry name" value="Pol_BBD"/>
    <property type="match status" value="1"/>
</dbReference>
<comment type="caution">
    <text evidence="7">The sequence shown here is derived from an EMBL/GenBank/DDBJ whole genome shotgun (WGS) entry which is preliminary data.</text>
</comment>
<sequence>MGNTVNELHAMLKLHEETLPKKVAAPALHAIRAGKVQENKNKKPSKAVKGVQGKGKGKKAYAYVEPSSAPKPNNPPPPKKDNPVKEAICHHYGEVAVEVIGNYHLCLPSGLVIVLNNCHYAPSITRGIILVSRLYEDGFINRFELNNAISVSKNNVVYFTAIPRDGLYEIEMSCLNTNDSSMYVVSNKRSKLNLDSSLLWHCRLGHISKKHIEKLQHDGLLNSTNIESLGKCVSCMSGKMTRKPYSHQVERVNDLLGLIHTDVCGPFKIVSRQGANYFVTFTNDFSRYGYVYLLKHKHEVFETFKVFQKEVENQLGKTIKSLRFDLGGEYTSQEFLDHLKEYGIIAHRTPPYTPQHNGVSERRNRTLLDMVRSMMSQTTLPKSFWDYALESVARILNMVPTKKVDKTPYEIWHEQAPKLSYLKVWGCKAHVKRDTLSKPDKQELRSFKCIFIGYPKETIRYSFYNPSENKVFVAWNVEFFESNLIDQEAEDDQEIDEPQSDINPIRRPTRNKRAPDRMCLYINAEEHELGDLDNDIWELVELPPNAKIVGHKWLVKKKIDMDGAVHTFKSCLVAKGFTQTYGVDYEETFSLVADIRAIRILIAIVAFYVYEIWQMDVKTAFLNGHLSEEVYMTQWNKRFDDEIKKFGFTQYCDEPCVYQKASGSYVTFLILYVDDILIMGNNILMLQDVKSYLERCFAMKDLGEAAYILGIKIYRDRSKWLIGLCQSAYIEKILKRYYMENSKRGTIPMQEKLKLSKSDGASTPAEKRRMSNVPNALAVGSIMYAVRCTRLDVAFTQNITSRFQQNPSKLYWTTVKNILKYLRNTNDTFLVYGGDMKRELRVSCYTDARYLTDADDLKSQIGYVFVLNGGVVDWKSTKQTIYATLSTDAEYIAAFDASKEAVWIRKFISGFNVVPTIEEPITMYCDNTRAIAITNDHGVTKGARNFRAKIQSSVCVDIIFWMRTVPRNVSCDMNDSIWALLRFNTDNMNGTSNRESISWLNEYRTREDYIANDNNLHEEIRLFIETGRPNLSSASSSIAGPLEWPIQNIEFQSVIPNEENACVSAFSRHAFNPLGSNLQLGIRYAVSMNGDMAYALEYTITPTRSLLHLESYIKKGEYDYGSDEDARSISLSTDKYYCLHKTSLAASRNEDLYGKPLKASFGEGTISSKKDAKESVLKQQFETVYYLAMITRKDRKFMRKTGDPLTFKPTEWKKAANGRMKEIVAIEDSNSKACPNHLIKDCNLHERTFKQTQTHKPKGTQGTRDKRPVWNNIQRVNHSNFSRNSRYPHQRRSFIPSAVLTREGLKSTARPSKTQTVPSKSTANVFYQGTARPKVPHAVLSQSTGRPYYPRMDNTRPRTSSFSRTPHRPQRPKKIVKSIWVKKGSTVGTQAVLPQTVKESAMMKSNQTWRPKGNYLDSVNRDNGSYTLKQFEYGNPEEDLKDYAIIDSGCSGSMTGDKDKLSDFKEFKGGYVAFGNDSKGGRISGKGTIKTSCLDFEKVSYVEELKFNLLSVSQICDKKHNVLFTDKECLILSPKFKFVDEDLVILRAPRKNDVYSLDLKNIIPSGGITCLVAKATEDEAVLWHRRLGHVNFKNINKLVKGNLVRGLPSKTFKLDHSCVACRKGKQHRASCKKIEERTVREPLELLHMDLFGPVSVESINKKKYCLVVTDDCSKFSWVFFLAYKDETYDMLHDLIVGLENRLRHKVKTIRCDHGTEFKNQLMNEFCAKKGIKREYSIARTPQQNGVAERKNRTLIEAARTMLADSLLPIQFWAEAVNTACYVLNRVLVTKPQMKTPYEILMGRSPNISFMRPFGCSLTILNTLDHLGKFDGKSEEGYLLGYSTNSKGFRVYNRVTRKVQDCLHVNFLENQENQKGKGPDWMFDLDLLTPSMNYIPVRKENYADSKEQGITCDDAEDLDDQQFIVHTTQPMPPEERTAAKEVKLSSEDQALHDELVSLMHQESLAKAHNDDQRIAFEEEKRRISIAKGKEHVDSTFTLSTANTPPQSTGNTPTDSDDDTPTDGVFSTNSFDAEEGGVADYNNLDPTIDVPSTPTLRIHKIHPQSQIIGKSTAGVQTRRKLQDSTSNQHQALLSFIYKQNRTNHKDQQTCLFACFLSQEEPKKVSQALADESWVEAMQEELLQFKLQEVWVLCDLPEGKRVIGTKWVFRNKRDERGTIIKNKARLVAQGYRQEEGVDYDEVFAPVARIEAIRLFLAFASFMGFTVYQMDVKSAFLYGNITEEVYVKQPPGFEDPAHPNKIEERSCRTVYGLMRSSLDLPKSSMVKVLKIICKGIQDDSMG</sequence>
<dbReference type="InterPro" id="IPR036397">
    <property type="entry name" value="RNaseH_sf"/>
</dbReference>
<feature type="region of interest" description="Disordered" evidence="5">
    <location>
        <begin position="33"/>
        <end position="84"/>
    </location>
</feature>
<feature type="compositionally biased region" description="Basic residues" evidence="5">
    <location>
        <begin position="1365"/>
        <end position="1374"/>
    </location>
</feature>
<accession>A0ABQ5C1Y9</accession>
<keyword evidence="3" id="KW-0064">Aspartyl protease</keyword>
<dbReference type="CDD" id="cd09272">
    <property type="entry name" value="RNase_HI_RT_Ty1"/>
    <property type="match status" value="1"/>
</dbReference>
<dbReference type="SUPFAM" id="SSF56672">
    <property type="entry name" value="DNA/RNA polymerases"/>
    <property type="match status" value="1"/>
</dbReference>
<dbReference type="Gene3D" id="3.30.420.10">
    <property type="entry name" value="Ribonuclease H-like superfamily/Ribonuclease H"/>
    <property type="match status" value="2"/>
</dbReference>
<reference evidence="7" key="1">
    <citation type="journal article" date="2022" name="Int. J. Mol. Sci.">
        <title>Draft Genome of Tanacetum Coccineum: Genomic Comparison of Closely Related Tanacetum-Family Plants.</title>
        <authorList>
            <person name="Yamashiro T."/>
            <person name="Shiraishi A."/>
            <person name="Nakayama K."/>
            <person name="Satake H."/>
        </authorList>
    </citation>
    <scope>NUCLEOTIDE SEQUENCE</scope>
</reference>
<dbReference type="InterPro" id="IPR039537">
    <property type="entry name" value="Retrotran_Ty1/copia-like"/>
</dbReference>
<feature type="domain" description="Integrase catalytic" evidence="6">
    <location>
        <begin position="1638"/>
        <end position="1804"/>
    </location>
</feature>
<evidence type="ECO:0000313" key="8">
    <source>
        <dbReference type="Proteomes" id="UP001151760"/>
    </source>
</evidence>
<proteinExistence type="predicted"/>
<evidence type="ECO:0000313" key="7">
    <source>
        <dbReference type="EMBL" id="GJT19968.1"/>
    </source>
</evidence>
<dbReference type="InterPro" id="IPR013103">
    <property type="entry name" value="RVT_2"/>
</dbReference>
<evidence type="ECO:0000256" key="5">
    <source>
        <dbReference type="SAM" id="MobiDB-lite"/>
    </source>
</evidence>
<evidence type="ECO:0000256" key="1">
    <source>
        <dbReference type="ARBA" id="ARBA00022670"/>
    </source>
</evidence>
<dbReference type="Proteomes" id="UP001151760">
    <property type="component" value="Unassembled WGS sequence"/>
</dbReference>
<dbReference type="InterPro" id="IPR043502">
    <property type="entry name" value="DNA/RNA_pol_sf"/>
</dbReference>
<dbReference type="PROSITE" id="PS50994">
    <property type="entry name" value="INTEGRASE"/>
    <property type="match status" value="2"/>
</dbReference>